<accession>A0A1Y0HRD5</accession>
<evidence type="ECO:0008006" key="3">
    <source>
        <dbReference type="Google" id="ProtNLM"/>
    </source>
</evidence>
<dbReference type="KEGG" id="cceu:CBR64_02445"/>
<dbReference type="AlphaFoldDB" id="A0A1Y0HRD5"/>
<sequence length="387" mass="42915">MTATTDTLLILSFSRLEQDARLRRQIALFAETYRVVTAGWGLPVPGAERHIELRVPPSAGWRRRARFYVEALLLRLHAYRLLYWSQPAVRSAWRALRRERPARILANDIESLPIALRLAPGSSVHGDLHEFYPGLHDDNPRWVRVRQPYLEWLIRRYAPRAGSLTTVGASVAEAYRPFGLDLGVVTNSPSYVAMEPAPVADPVRIVHPGASLRGRRLENMVNAVAASTADVRLTLFLTGNDPGYVAELRALAEETDGRVRVEDAVPHDELLALVNTYDVGIHVLPPTVTNNALALPNKFFDYVQARVGVVVGPTPAMARLVREHGLGAVTDGFDVDAIRAVIDELTPERVDGWKRAADAAARELSAEAQLPVWQRAVEGLRPARRAD</sequence>
<reference evidence="1 2" key="1">
    <citation type="submission" date="2017-05" db="EMBL/GenBank/DDBJ databases">
        <authorList>
            <person name="Song R."/>
            <person name="Chenine A.L."/>
            <person name="Ruprecht R.M."/>
        </authorList>
    </citation>
    <scope>NUCLEOTIDE SEQUENCE [LARGE SCALE GENOMIC DNA]</scope>
    <source>
        <strain evidence="1 2">PSBB019</strain>
    </source>
</reference>
<name>A0A1Y0HRD5_CELCE</name>
<gene>
    <name evidence="1" type="ORF">CBR64_02445</name>
</gene>
<protein>
    <recommendedName>
        <fullName evidence="3">Glycosyltransferase family 4 protein</fullName>
    </recommendedName>
</protein>
<dbReference type="RefSeq" id="WP_087469590.1">
    <property type="nucleotide sequence ID" value="NZ_CP021383.1"/>
</dbReference>
<organism evidence="1 2">
    <name type="scientific">Cellulosimicrobium cellulans</name>
    <name type="common">Arthrobacter luteus</name>
    <dbReference type="NCBI Taxonomy" id="1710"/>
    <lineage>
        <taxon>Bacteria</taxon>
        <taxon>Bacillati</taxon>
        <taxon>Actinomycetota</taxon>
        <taxon>Actinomycetes</taxon>
        <taxon>Micrococcales</taxon>
        <taxon>Promicromonosporaceae</taxon>
        <taxon>Cellulosimicrobium</taxon>
    </lineage>
</organism>
<proteinExistence type="predicted"/>
<dbReference type="OrthoDB" id="9813214at2"/>
<dbReference type="SUPFAM" id="SSF53756">
    <property type="entry name" value="UDP-Glycosyltransferase/glycogen phosphorylase"/>
    <property type="match status" value="1"/>
</dbReference>
<dbReference type="Proteomes" id="UP000196228">
    <property type="component" value="Chromosome"/>
</dbReference>
<evidence type="ECO:0000313" key="2">
    <source>
        <dbReference type="Proteomes" id="UP000196228"/>
    </source>
</evidence>
<dbReference type="EMBL" id="CP021383">
    <property type="protein sequence ID" value="ARU50520.1"/>
    <property type="molecule type" value="Genomic_DNA"/>
</dbReference>
<evidence type="ECO:0000313" key="1">
    <source>
        <dbReference type="EMBL" id="ARU50520.1"/>
    </source>
</evidence>
<dbReference type="Gene3D" id="3.40.50.2000">
    <property type="entry name" value="Glycogen Phosphorylase B"/>
    <property type="match status" value="1"/>
</dbReference>